<dbReference type="Pfam" id="PF01048">
    <property type="entry name" value="PNP_UDP_1"/>
    <property type="match status" value="1"/>
</dbReference>
<proteinExistence type="predicted"/>
<dbReference type="RefSeq" id="WP_020356559.1">
    <property type="nucleotide sequence ID" value="NZ_KE360587.1"/>
</dbReference>
<dbReference type="Proteomes" id="UP000014821">
    <property type="component" value="Unassembled WGS sequence"/>
</dbReference>
<keyword evidence="4" id="KW-1185">Reference proteome</keyword>
<reference evidence="3" key="1">
    <citation type="submission" date="2013-04" db="EMBL/GenBank/DDBJ databases">
        <title>Genome sequence of Chlamydia psittaci 10_881_SC42.</title>
        <authorList>
            <person name="Huot-Creasy H."/>
            <person name="McCracken C.L."/>
            <person name="Humphries M."/>
            <person name="Sachse K."/>
            <person name="Laroucau K."/>
            <person name="Bavoil P."/>
            <person name="Myers G.S."/>
        </authorList>
    </citation>
    <scope>NUCLEOTIDE SEQUENCE [LARGE SCALE GENOMIC DNA]</scope>
    <source>
        <strain evidence="3">10_881_SC42</strain>
    </source>
</reference>
<name>A0ABP2X952_9CHLA</name>
<dbReference type="SUPFAM" id="SSF53167">
    <property type="entry name" value="Purine and uridine phosphorylases"/>
    <property type="match status" value="1"/>
</dbReference>
<feature type="region of interest" description="Disordered" evidence="1">
    <location>
        <begin position="266"/>
        <end position="288"/>
    </location>
</feature>
<evidence type="ECO:0000259" key="2">
    <source>
        <dbReference type="Pfam" id="PF01048"/>
    </source>
</evidence>
<dbReference type="InterPro" id="IPR035994">
    <property type="entry name" value="Nucleoside_phosphorylase_sf"/>
</dbReference>
<sequence>MSDTNKQINERKIAQDMLERYSGSTIEEFCPYLLLTNFTHYTHVFAETYQVPISKGSMFSASHAPQINVSILDFKLGSPGAALTMDLCSFLPNAKAAVMLGMCGGLRSHYQVGDYFVPIASIRGEGTSDIYFPPEVPALANFIVQKTISEVLEERKASYHIGITQTTNIRFWEFNTEFRKKLYENKAQTIEMECATLFSAGYRRNLPIGALLIISDLPLRKEGIKTKKSGKFVLDTFTHDHIDVGVKVVSKLDFVLKNRVKSKGFPHMEPGESDDIMPPGSGISDNDY</sequence>
<evidence type="ECO:0000313" key="3">
    <source>
        <dbReference type="EMBL" id="EPP38492.1"/>
    </source>
</evidence>
<dbReference type="NCBIfam" id="NF005500">
    <property type="entry name" value="PRK07115.1"/>
    <property type="match status" value="1"/>
</dbReference>
<dbReference type="NCBIfam" id="TIGR01721">
    <property type="entry name" value="AMN-like"/>
    <property type="match status" value="1"/>
</dbReference>
<evidence type="ECO:0000256" key="1">
    <source>
        <dbReference type="SAM" id="MobiDB-lite"/>
    </source>
</evidence>
<dbReference type="PANTHER" id="PTHR43691">
    <property type="entry name" value="URIDINE PHOSPHORYLASE"/>
    <property type="match status" value="1"/>
</dbReference>
<feature type="domain" description="Nucleoside phosphorylase" evidence="2">
    <location>
        <begin position="49"/>
        <end position="220"/>
    </location>
</feature>
<dbReference type="EMBL" id="ATND01000001">
    <property type="protein sequence ID" value="EPP38492.1"/>
    <property type="molecule type" value="Genomic_DNA"/>
</dbReference>
<dbReference type="InterPro" id="IPR000845">
    <property type="entry name" value="Nucleoside_phosphorylase_d"/>
</dbReference>
<dbReference type="InterPro" id="IPR047039">
    <property type="entry name" value="AMN_phosphorylase"/>
</dbReference>
<gene>
    <name evidence="3" type="ORF">CP10881SC42_0077</name>
</gene>
<dbReference type="InterPro" id="IPR010944">
    <property type="entry name" value="AMN-like"/>
</dbReference>
<accession>A0ABP2X952</accession>
<protein>
    <submittedName>
        <fullName evidence="3">AMP nucleosidase</fullName>
    </submittedName>
</protein>
<organism evidence="3 4">
    <name type="scientific">Chlamydia avium</name>
    <dbReference type="NCBI Taxonomy" id="1457141"/>
    <lineage>
        <taxon>Bacteria</taxon>
        <taxon>Pseudomonadati</taxon>
        <taxon>Chlamydiota</taxon>
        <taxon>Chlamydiia</taxon>
        <taxon>Chlamydiales</taxon>
        <taxon>Chlamydiaceae</taxon>
        <taxon>Chlamydia/Chlamydophila group</taxon>
        <taxon>Chlamydia</taxon>
    </lineage>
</organism>
<evidence type="ECO:0000313" key="4">
    <source>
        <dbReference type="Proteomes" id="UP000014821"/>
    </source>
</evidence>
<dbReference type="CDD" id="cd17762">
    <property type="entry name" value="AMN"/>
    <property type="match status" value="1"/>
</dbReference>
<dbReference type="Gene3D" id="3.40.50.1580">
    <property type="entry name" value="Nucleoside phosphorylase domain"/>
    <property type="match status" value="1"/>
</dbReference>
<comment type="caution">
    <text evidence="3">The sequence shown here is derived from an EMBL/GenBank/DDBJ whole genome shotgun (WGS) entry which is preliminary data.</text>
</comment>
<dbReference type="PANTHER" id="PTHR43691:SF6">
    <property type="entry name" value="AMP NUCLEOSIDASE"/>
    <property type="match status" value="1"/>
</dbReference>